<dbReference type="PANTHER" id="PTHR33138">
    <property type="entry name" value="OS01G0690200 PROTEIN"/>
    <property type="match status" value="1"/>
</dbReference>
<reference evidence="5" key="1">
    <citation type="journal article" date="2012" name="Nature">
        <title>A physical, genetic and functional sequence assembly of the barley genome.</title>
        <authorList>
            <consortium name="The International Barley Genome Sequencing Consortium"/>
            <person name="Mayer K.F."/>
            <person name="Waugh R."/>
            <person name="Brown J.W."/>
            <person name="Schulman A."/>
            <person name="Langridge P."/>
            <person name="Platzer M."/>
            <person name="Fincher G.B."/>
            <person name="Muehlbauer G.J."/>
            <person name="Sato K."/>
            <person name="Close T.J."/>
            <person name="Wise R.P."/>
            <person name="Stein N."/>
        </authorList>
    </citation>
    <scope>NUCLEOTIDE SEQUENCE [LARGE SCALE GENOMIC DNA]</scope>
    <source>
        <strain evidence="5">cv. Morex</strain>
    </source>
</reference>
<proteinExistence type="predicted"/>
<organism evidence="4 5">
    <name type="scientific">Hordeum vulgare subsp. vulgare</name>
    <name type="common">Domesticated barley</name>
    <dbReference type="NCBI Taxonomy" id="112509"/>
    <lineage>
        <taxon>Eukaryota</taxon>
        <taxon>Viridiplantae</taxon>
        <taxon>Streptophyta</taxon>
        <taxon>Embryophyta</taxon>
        <taxon>Tracheophyta</taxon>
        <taxon>Spermatophyta</taxon>
        <taxon>Magnoliopsida</taxon>
        <taxon>Liliopsida</taxon>
        <taxon>Poales</taxon>
        <taxon>Poaceae</taxon>
        <taxon>BOP clade</taxon>
        <taxon>Pooideae</taxon>
        <taxon>Triticodae</taxon>
        <taxon>Triticeae</taxon>
        <taxon>Hordeinae</taxon>
        <taxon>Hordeum</taxon>
    </lineage>
</organism>
<dbReference type="EnsemblPlants" id="HORVU.MOREX.r3.3HG0225360.1">
    <property type="protein sequence ID" value="HORVU.MOREX.r3.3HG0225360.1.CDS1"/>
    <property type="gene ID" value="HORVU.MOREX.r3.3HG0225360"/>
</dbReference>
<dbReference type="Gramene" id="HORVU.MOREX.r3.3HG0225360.1">
    <property type="protein sequence ID" value="HORVU.MOREX.r3.3HG0225360.1.CDS1"/>
    <property type="gene ID" value="HORVU.MOREX.r3.3HG0225360"/>
</dbReference>
<dbReference type="AlphaFoldDB" id="A0A8I6WYF1"/>
<dbReference type="Pfam" id="PF13947">
    <property type="entry name" value="GUB_WAK_bind"/>
    <property type="match status" value="1"/>
</dbReference>
<evidence type="ECO:0000313" key="4">
    <source>
        <dbReference type="EnsemblPlants" id="HORVU.MOREX.r3.3HG0225360.1.CDS1"/>
    </source>
</evidence>
<dbReference type="InterPro" id="IPR025287">
    <property type="entry name" value="WAK_GUB"/>
</dbReference>
<feature type="domain" description="Wall-associated receptor kinase galacturonan-binding" evidence="3">
    <location>
        <begin position="6"/>
        <end position="52"/>
    </location>
</feature>
<keyword evidence="5" id="KW-1185">Reference proteome</keyword>
<dbReference type="GO" id="GO:0030247">
    <property type="term" value="F:polysaccharide binding"/>
    <property type="evidence" value="ECO:0007669"/>
    <property type="project" value="InterPro"/>
</dbReference>
<protein>
    <recommendedName>
        <fullName evidence="3">Wall-associated receptor kinase galacturonan-binding domain-containing protein</fullName>
    </recommendedName>
</protein>
<keyword evidence="2" id="KW-0732">Signal</keyword>
<evidence type="ECO:0000256" key="2">
    <source>
        <dbReference type="ARBA" id="ARBA00022729"/>
    </source>
</evidence>
<evidence type="ECO:0000259" key="3">
    <source>
        <dbReference type="Pfam" id="PF13947"/>
    </source>
</evidence>
<dbReference type="GO" id="GO:0016020">
    <property type="term" value="C:membrane"/>
    <property type="evidence" value="ECO:0007669"/>
    <property type="project" value="UniProtKB-SubCell"/>
</dbReference>
<evidence type="ECO:0000256" key="1">
    <source>
        <dbReference type="ARBA" id="ARBA00004167"/>
    </source>
</evidence>
<comment type="subcellular location">
    <subcellularLocation>
        <location evidence="1">Membrane</location>
        <topology evidence="1">Single-pass membrane protein</topology>
    </subcellularLocation>
</comment>
<dbReference type="PANTHER" id="PTHR33138:SF89">
    <property type="entry name" value="WALL-ASSOCIATED RECEPTOR KINASE GALACTURONAN-BINDING DOMAIN-CONTAINING PROTEIN"/>
    <property type="match status" value="1"/>
</dbReference>
<evidence type="ECO:0000313" key="5">
    <source>
        <dbReference type="Proteomes" id="UP000011116"/>
    </source>
</evidence>
<sequence>MTRRNRPACGSSDFEVTCSKNNTPVLRSSMTSGYGFDIISISYEERGLRVADGGKLFLLHARNSCGIQIWNTSAKLGVPFSISAGNLNLILYNCTEEGAASAAARRDSELVQTRIRCRNDNKVFVRAGGRYYDDETSDYGGYPMEGCDSAAVPVLGSSSGKMNASDYRQLVTDGFLLTWGPPPAPAPPRKLTSKIIF</sequence>
<reference evidence="4" key="3">
    <citation type="submission" date="2022-01" db="UniProtKB">
        <authorList>
            <consortium name="EnsemblPlants"/>
        </authorList>
    </citation>
    <scope>IDENTIFICATION</scope>
    <source>
        <strain evidence="4">subsp. vulgare</strain>
    </source>
</reference>
<reference evidence="4" key="2">
    <citation type="submission" date="2020-10" db="EMBL/GenBank/DDBJ databases">
        <authorList>
            <person name="Scholz U."/>
            <person name="Mascher M."/>
            <person name="Fiebig A."/>
        </authorList>
    </citation>
    <scope>NUCLEOTIDE SEQUENCE [LARGE SCALE GENOMIC DNA]</scope>
    <source>
        <strain evidence="4">cv. Morex</strain>
    </source>
</reference>
<dbReference type="Gramene" id="HORVU.MOREX.r2.3HG0187040.1">
    <property type="protein sequence ID" value="HORVU.MOREX.r2.3HG0187040.1.CDS.1"/>
    <property type="gene ID" value="HORVU.MOREX.r2.3HG0187040"/>
</dbReference>
<name>A0A8I6WYF1_HORVV</name>
<accession>A0A8I6WYF1</accession>
<dbReference type="Proteomes" id="UP000011116">
    <property type="component" value="Chromosome 3H"/>
</dbReference>